<keyword evidence="3" id="KW-0808">Transferase</keyword>
<dbReference type="SUPFAM" id="SSF53448">
    <property type="entry name" value="Nucleotide-diphospho-sugar transferases"/>
    <property type="match status" value="1"/>
</dbReference>
<evidence type="ECO:0000256" key="2">
    <source>
        <dbReference type="ARBA" id="ARBA00022676"/>
    </source>
</evidence>
<dbReference type="RefSeq" id="WP_257450469.1">
    <property type="nucleotide sequence ID" value="NZ_JANIPJ010000019.1"/>
</dbReference>
<name>A0A9X2SAI1_9BACL</name>
<dbReference type="AlphaFoldDB" id="A0A9X2SAI1"/>
<keyword evidence="2" id="KW-0328">Glycosyltransferase</keyword>
<evidence type="ECO:0000313" key="6">
    <source>
        <dbReference type="Proteomes" id="UP001141950"/>
    </source>
</evidence>
<evidence type="ECO:0000256" key="1">
    <source>
        <dbReference type="ARBA" id="ARBA00006739"/>
    </source>
</evidence>
<comment type="similarity">
    <text evidence="1">Belongs to the glycosyltransferase 2 family.</text>
</comment>
<dbReference type="CDD" id="cd00761">
    <property type="entry name" value="Glyco_tranf_GTA_type"/>
    <property type="match status" value="1"/>
</dbReference>
<dbReference type="PANTHER" id="PTHR22916">
    <property type="entry name" value="GLYCOSYLTRANSFERASE"/>
    <property type="match status" value="1"/>
</dbReference>
<dbReference type="InterPro" id="IPR029044">
    <property type="entry name" value="Nucleotide-diphossugar_trans"/>
</dbReference>
<proteinExistence type="inferred from homology"/>
<dbReference type="PANTHER" id="PTHR22916:SF51">
    <property type="entry name" value="GLYCOSYLTRANSFERASE EPSH-RELATED"/>
    <property type="match status" value="1"/>
</dbReference>
<dbReference type="EMBL" id="JANIPJ010000019">
    <property type="protein sequence ID" value="MCR2806719.1"/>
    <property type="molecule type" value="Genomic_DNA"/>
</dbReference>
<dbReference type="GO" id="GO:0016757">
    <property type="term" value="F:glycosyltransferase activity"/>
    <property type="evidence" value="ECO:0007669"/>
    <property type="project" value="UniProtKB-KW"/>
</dbReference>
<dbReference type="Gene3D" id="3.90.550.10">
    <property type="entry name" value="Spore Coat Polysaccharide Biosynthesis Protein SpsA, Chain A"/>
    <property type="match status" value="1"/>
</dbReference>
<evidence type="ECO:0000313" key="5">
    <source>
        <dbReference type="EMBL" id="MCR2806719.1"/>
    </source>
</evidence>
<evidence type="ECO:0000259" key="4">
    <source>
        <dbReference type="Pfam" id="PF00535"/>
    </source>
</evidence>
<protein>
    <submittedName>
        <fullName evidence="5">Glycosyltransferase family 2 protein</fullName>
    </submittedName>
</protein>
<evidence type="ECO:0000256" key="3">
    <source>
        <dbReference type="ARBA" id="ARBA00022679"/>
    </source>
</evidence>
<feature type="domain" description="Glycosyltransferase 2-like" evidence="4">
    <location>
        <begin position="6"/>
        <end position="116"/>
    </location>
</feature>
<comment type="caution">
    <text evidence="5">The sequence shown here is derived from an EMBL/GenBank/DDBJ whole genome shotgun (WGS) entry which is preliminary data.</text>
</comment>
<reference evidence="5" key="1">
    <citation type="submission" date="2022-08" db="EMBL/GenBank/DDBJ databases">
        <title>The genomic sequence of strain Paenibacillus sp. SCIV0701.</title>
        <authorList>
            <person name="Zhao H."/>
        </authorList>
    </citation>
    <scope>NUCLEOTIDE SEQUENCE</scope>
    <source>
        <strain evidence="5">SCIV0701</strain>
    </source>
</reference>
<dbReference type="Proteomes" id="UP001141950">
    <property type="component" value="Unassembled WGS sequence"/>
</dbReference>
<sequence length="457" mass="52937">MQSKVSMVVPCYNKVKDIGAMLESVIAQVWDNIELILVNDGSTDGTREVISEYEPKLRARGYEVVIIDQANAGCCAAVYAGLIKITGDYFCLVDCDDSIEPEYVSTMAGWLDEHGDYEWTACSFRPYLVQDGKVEPQDVVTCADMADNEQLLVRHLLRKIITTSWVYMSRMSYVRRCRLIENFCYERRKTYEPLFAVPLMLGGGKLKCFEEDLYRYNRFASDLYSFDSFEKLEKFYDDYSYLYNWSIERADISRTEKDTLLALDKYGKTKDYLKQLNNLDPNHQSMSNRENYLEQFADKATSLIDELFDPKPHLHPDLFKSIQYMDYMNILDEIILKPEHQKFKPSAQSRVIAYGVLGRNAEHFLPKLKGTSLEPELLWDISAETETTISGKQVTKPKFNELKEDDVILVFPKSFEVLQLVQQSARGAKTLDIGRIRWFIFRNSHPEIPLHCGFIYG</sequence>
<gene>
    <name evidence="5" type="ORF">NQZ67_22820</name>
</gene>
<dbReference type="Pfam" id="PF00535">
    <property type="entry name" value="Glycos_transf_2"/>
    <property type="match status" value="1"/>
</dbReference>
<accession>A0A9X2SAI1</accession>
<organism evidence="5 6">
    <name type="scientific">Paenibacillus soyae</name>
    <dbReference type="NCBI Taxonomy" id="2969249"/>
    <lineage>
        <taxon>Bacteria</taxon>
        <taxon>Bacillati</taxon>
        <taxon>Bacillota</taxon>
        <taxon>Bacilli</taxon>
        <taxon>Bacillales</taxon>
        <taxon>Paenibacillaceae</taxon>
        <taxon>Paenibacillus</taxon>
    </lineage>
</organism>
<dbReference type="InterPro" id="IPR001173">
    <property type="entry name" value="Glyco_trans_2-like"/>
</dbReference>
<keyword evidence="6" id="KW-1185">Reference proteome</keyword>